<reference evidence="1 2" key="1">
    <citation type="journal article" date="2018" name="Front. Plant Sci.">
        <title>Red Clover (Trifolium pratense) and Zigzag Clover (T. medium) - A Picture of Genomic Similarities and Differences.</title>
        <authorList>
            <person name="Dluhosova J."/>
            <person name="Istvanek J."/>
            <person name="Nedelnik J."/>
            <person name="Repkova J."/>
        </authorList>
    </citation>
    <scope>NUCLEOTIDE SEQUENCE [LARGE SCALE GENOMIC DNA]</scope>
    <source>
        <strain evidence="2">cv. 10/8</strain>
        <tissue evidence="1">Leaf</tissue>
    </source>
</reference>
<evidence type="ECO:0000313" key="2">
    <source>
        <dbReference type="Proteomes" id="UP000265520"/>
    </source>
</evidence>
<keyword evidence="2" id="KW-1185">Reference proteome</keyword>
<organism evidence="1 2">
    <name type="scientific">Trifolium medium</name>
    <dbReference type="NCBI Taxonomy" id="97028"/>
    <lineage>
        <taxon>Eukaryota</taxon>
        <taxon>Viridiplantae</taxon>
        <taxon>Streptophyta</taxon>
        <taxon>Embryophyta</taxon>
        <taxon>Tracheophyta</taxon>
        <taxon>Spermatophyta</taxon>
        <taxon>Magnoliopsida</taxon>
        <taxon>eudicotyledons</taxon>
        <taxon>Gunneridae</taxon>
        <taxon>Pentapetalae</taxon>
        <taxon>rosids</taxon>
        <taxon>fabids</taxon>
        <taxon>Fabales</taxon>
        <taxon>Fabaceae</taxon>
        <taxon>Papilionoideae</taxon>
        <taxon>50 kb inversion clade</taxon>
        <taxon>NPAAA clade</taxon>
        <taxon>Hologalegina</taxon>
        <taxon>IRL clade</taxon>
        <taxon>Trifolieae</taxon>
        <taxon>Trifolium</taxon>
    </lineage>
</organism>
<sequence>MSVNPMSYEAWILHLKESTGTG</sequence>
<name>A0A392TQN7_9FABA</name>
<protein>
    <submittedName>
        <fullName evidence="1">Uncharacterized protein</fullName>
    </submittedName>
</protein>
<accession>A0A392TQN7</accession>
<proteinExistence type="predicted"/>
<evidence type="ECO:0000313" key="1">
    <source>
        <dbReference type="EMBL" id="MCI62500.1"/>
    </source>
</evidence>
<dbReference type="Proteomes" id="UP000265520">
    <property type="component" value="Unassembled WGS sequence"/>
</dbReference>
<dbReference type="AlphaFoldDB" id="A0A392TQN7"/>
<dbReference type="EMBL" id="LXQA010620098">
    <property type="protein sequence ID" value="MCI62500.1"/>
    <property type="molecule type" value="Genomic_DNA"/>
</dbReference>
<feature type="non-terminal residue" evidence="1">
    <location>
        <position position="22"/>
    </location>
</feature>
<comment type="caution">
    <text evidence="1">The sequence shown here is derived from an EMBL/GenBank/DDBJ whole genome shotgun (WGS) entry which is preliminary data.</text>
</comment>